<dbReference type="EMBL" id="CP040442">
    <property type="protein sequence ID" value="QOW10684.1"/>
    <property type="molecule type" value="Genomic_DNA"/>
</dbReference>
<reference evidence="1 2" key="1">
    <citation type="submission" date="2019-05" db="EMBL/GenBank/DDBJ databases">
        <title>Chryseobacterium sp. isolated from King George Island, maritime Antarctica.</title>
        <authorList>
            <person name="Peng X."/>
        </authorList>
    </citation>
    <scope>NUCLEOTIDE SEQUENCE [LARGE SCALE GENOMIC DNA]</scope>
    <source>
        <strain evidence="1 2">7-3A</strain>
    </source>
</reference>
<proteinExistence type="predicted"/>
<accession>A0A7M2YAU8</accession>
<evidence type="ECO:0000313" key="1">
    <source>
        <dbReference type="EMBL" id="QOW10684.1"/>
    </source>
</evidence>
<keyword evidence="2" id="KW-1185">Reference proteome</keyword>
<sequence length="195" mass="22340">MKTLYSILVLTMFTNCQPIAKALTGISTPKEETTESILDFLEKAKMDTSNIFVVKDEKSYYPTLKLFSNSFPEALLFDKNGNELIYKETVQSCNAGLFATIPNLNTTSELKKGNLQIENVLNTYAVPLLKNNVILETQCDYYLIINWGKFIGKLNRDHVKVWEDLAKANNKVKIKVIKLNIDLQKNWEHTENKKL</sequence>
<evidence type="ECO:0000313" key="2">
    <source>
        <dbReference type="Proteomes" id="UP000594195"/>
    </source>
</evidence>
<organism evidence="1 2">
    <name type="scientific">Kaistella flava</name>
    <name type="common">ex Peng et al. 2021</name>
    <dbReference type="NCBI Taxonomy" id="2038776"/>
    <lineage>
        <taxon>Bacteria</taxon>
        <taxon>Pseudomonadati</taxon>
        <taxon>Bacteroidota</taxon>
        <taxon>Flavobacteriia</taxon>
        <taxon>Flavobacteriales</taxon>
        <taxon>Weeksellaceae</taxon>
        <taxon>Chryseobacterium group</taxon>
        <taxon>Kaistella</taxon>
    </lineage>
</organism>
<dbReference type="Proteomes" id="UP000594195">
    <property type="component" value="Chromosome"/>
</dbReference>
<protein>
    <submittedName>
        <fullName evidence="1">Uncharacterized protein</fullName>
    </submittedName>
</protein>
<gene>
    <name evidence="1" type="ORF">Q73A0000_10010</name>
</gene>
<name>A0A7M2YAU8_9FLAO</name>
<dbReference type="RefSeq" id="WP_193810847.1">
    <property type="nucleotide sequence ID" value="NZ_CP040442.1"/>
</dbReference>
<dbReference type="KEGG" id="kfa:Q73A0000_10010"/>
<dbReference type="AlphaFoldDB" id="A0A7M2YAU8"/>